<comment type="caution">
    <text evidence="2">The sequence shown here is derived from an EMBL/GenBank/DDBJ whole genome shotgun (WGS) entry which is preliminary data.</text>
</comment>
<feature type="domain" description="Transcriptional regulator AbiEi antitoxin N-terminal" evidence="1">
    <location>
        <begin position="1"/>
        <end position="88"/>
    </location>
</feature>
<protein>
    <recommendedName>
        <fullName evidence="1">Transcriptional regulator AbiEi antitoxin N-terminal domain-containing protein</fullName>
    </recommendedName>
</protein>
<organism evidence="2 3">
    <name type="scientific">Cereibacter sphaeroides</name>
    <name type="common">Rhodobacter sphaeroides</name>
    <dbReference type="NCBI Taxonomy" id="1063"/>
    <lineage>
        <taxon>Bacteria</taxon>
        <taxon>Pseudomonadati</taxon>
        <taxon>Pseudomonadota</taxon>
        <taxon>Alphaproteobacteria</taxon>
        <taxon>Rhodobacterales</taxon>
        <taxon>Paracoccaceae</taxon>
        <taxon>Cereibacter</taxon>
    </lineage>
</organism>
<dbReference type="EMBL" id="QFQS01000021">
    <property type="protein sequence ID" value="PZQ94478.1"/>
    <property type="molecule type" value="Genomic_DNA"/>
</dbReference>
<proteinExistence type="predicted"/>
<dbReference type="InterPro" id="IPR033455">
    <property type="entry name" value="AbiEi_3_N"/>
</dbReference>
<dbReference type="Proteomes" id="UP000248975">
    <property type="component" value="Unassembled WGS sequence"/>
</dbReference>
<evidence type="ECO:0000313" key="2">
    <source>
        <dbReference type="EMBL" id="PZQ94478.1"/>
    </source>
</evidence>
<dbReference type="Pfam" id="PF11459">
    <property type="entry name" value="AbiEi_3"/>
    <property type="match status" value="1"/>
</dbReference>
<gene>
    <name evidence="2" type="ORF">DI533_22150</name>
</gene>
<dbReference type="InterPro" id="IPR021561">
    <property type="entry name" value="AbiEi_3"/>
</dbReference>
<dbReference type="AlphaFoldDB" id="A0A2W5RUX3"/>
<evidence type="ECO:0000313" key="3">
    <source>
        <dbReference type="Proteomes" id="UP000248975"/>
    </source>
</evidence>
<name>A0A2W5RUX3_CERSP</name>
<evidence type="ECO:0000259" key="1">
    <source>
        <dbReference type="Pfam" id="PF17194"/>
    </source>
</evidence>
<dbReference type="Pfam" id="PF17194">
    <property type="entry name" value="AbiEi_3_N"/>
    <property type="match status" value="1"/>
</dbReference>
<reference evidence="2 3" key="1">
    <citation type="submission" date="2017-08" db="EMBL/GenBank/DDBJ databases">
        <title>Infants hospitalized years apart are colonized by the same room-sourced microbial strains.</title>
        <authorList>
            <person name="Brooks B."/>
            <person name="Olm M.R."/>
            <person name="Firek B.A."/>
            <person name="Baker R."/>
            <person name="Thomas B.C."/>
            <person name="Morowitz M.J."/>
            <person name="Banfield J.F."/>
        </authorList>
    </citation>
    <scope>NUCLEOTIDE SEQUENCE [LARGE SCALE GENOMIC DNA]</scope>
    <source>
        <strain evidence="2">S2_003_000_R2_11</strain>
    </source>
</reference>
<sequence>MSQLAPGQLVDSTWLQEQGISRSSVHAYVKNHWLERVAPRVYRRSGASSTTLRWGFAVASAQTLRPSSFYVGGPSALDLLGRGHYLSLGGASNVYLYDPESDAPSWLARLPLDATLLIRTRALFSDVALCVEWRRYELGTGRLGSAVDTPSRSDPWDSFLKVAGAERAAIEMLDEVPEKLTFEFADEIFQGLSNLRPRLVTQLLASCRSVRAKRLFLFYADRHGHAWSKHVDRAQIDLGKGKRQLVAGGRLDASYQITVPLSFSGSKDGEDA</sequence>
<accession>A0A2W5RUX3</accession>